<dbReference type="InterPro" id="IPR033412">
    <property type="entry name" value="PFOR_II"/>
</dbReference>
<dbReference type="FunCoup" id="Q9HQJ9">
    <property type="interactions" value="28"/>
</dbReference>
<dbReference type="AlphaFoldDB" id="Q9HQJ9"/>
<dbReference type="InterPro" id="IPR050722">
    <property type="entry name" value="Pyruvate:ferred/Flavod_OxRd"/>
</dbReference>
<dbReference type="InterPro" id="IPR009014">
    <property type="entry name" value="Transketo_C/PFOR_II"/>
</dbReference>
<evidence type="ECO:0000313" key="11">
    <source>
        <dbReference type="EMBL" id="AAG19514.1"/>
    </source>
</evidence>
<dbReference type="GO" id="GO:0044272">
    <property type="term" value="P:sulfur compound biosynthetic process"/>
    <property type="evidence" value="ECO:0007669"/>
    <property type="project" value="UniProtKB-ARBA"/>
</dbReference>
<proteinExistence type="predicted"/>
<dbReference type="Gene3D" id="3.40.920.10">
    <property type="entry name" value="Pyruvate-ferredoxin oxidoreductase, PFOR, domain III"/>
    <property type="match status" value="1"/>
</dbReference>
<evidence type="ECO:0000256" key="5">
    <source>
        <dbReference type="ARBA" id="ARBA00071398"/>
    </source>
</evidence>
<dbReference type="EC" id="1.2.7.3" evidence="4"/>
<dbReference type="InterPro" id="IPR029061">
    <property type="entry name" value="THDP-binding"/>
</dbReference>
<evidence type="ECO:0000256" key="3">
    <source>
        <dbReference type="ARBA" id="ARBA00064882"/>
    </source>
</evidence>
<dbReference type="Pfam" id="PF01558">
    <property type="entry name" value="POR"/>
    <property type="match status" value="1"/>
</dbReference>
<dbReference type="PANTHER" id="PTHR32154:SF20">
    <property type="entry name" value="2-OXOGLUTARATE OXIDOREDUCTASE SUBUNIT KORA"/>
    <property type="match status" value="1"/>
</dbReference>
<dbReference type="GO" id="GO:0047553">
    <property type="term" value="F:2-oxoglutarate synthase activity"/>
    <property type="evidence" value="ECO:0007669"/>
    <property type="project" value="UniProtKB-EC"/>
</dbReference>
<dbReference type="PATRIC" id="fig|64091.14.peg.860"/>
<comment type="catalytic activity">
    <reaction evidence="2">
        <text>2 oxidized [2Fe-2S]-[ferredoxin] + 2-oxoglutarate + CoA = succinyl-CoA + 2 reduced [2Fe-2S]-[ferredoxin] + CO2 + H(+)</text>
        <dbReference type="Rhea" id="RHEA:17297"/>
        <dbReference type="Rhea" id="RHEA-COMP:10000"/>
        <dbReference type="Rhea" id="RHEA-COMP:10001"/>
        <dbReference type="ChEBI" id="CHEBI:15378"/>
        <dbReference type="ChEBI" id="CHEBI:16526"/>
        <dbReference type="ChEBI" id="CHEBI:16810"/>
        <dbReference type="ChEBI" id="CHEBI:33737"/>
        <dbReference type="ChEBI" id="CHEBI:33738"/>
        <dbReference type="ChEBI" id="CHEBI:57287"/>
        <dbReference type="ChEBI" id="CHEBI:57292"/>
        <dbReference type="EC" id="1.2.7.3"/>
    </reaction>
</comment>
<keyword evidence="1" id="KW-0560">Oxidoreductase</keyword>
<dbReference type="Pfam" id="PF01855">
    <property type="entry name" value="POR_N"/>
    <property type="match status" value="1"/>
</dbReference>
<dbReference type="InterPro" id="IPR002880">
    <property type="entry name" value="Pyrv_Fd/Flavodoxin_OxRdtase_N"/>
</dbReference>
<evidence type="ECO:0000259" key="9">
    <source>
        <dbReference type="Pfam" id="PF01855"/>
    </source>
</evidence>
<dbReference type="KEGG" id="hal:VNG_1128G"/>
<dbReference type="InterPro" id="IPR022367">
    <property type="entry name" value="2-oxoacid/accept_OxRdtase_asu"/>
</dbReference>
<dbReference type="Gene3D" id="3.40.50.920">
    <property type="match status" value="1"/>
</dbReference>
<dbReference type="InterPro" id="IPR019752">
    <property type="entry name" value="Pyrv/ketoisovalerate_OxRed_cat"/>
</dbReference>
<evidence type="ECO:0000259" key="8">
    <source>
        <dbReference type="Pfam" id="PF01558"/>
    </source>
</evidence>
<reference evidence="11 12" key="1">
    <citation type="journal article" date="2000" name="Proc. Natl. Acad. Sci. U.S.A.">
        <title>Genome sequence of Halobacterium species NRC-1.</title>
        <authorList>
            <person name="Ng W.V."/>
            <person name="Kennedy S.P."/>
            <person name="Mahairas G.G."/>
            <person name="Berquist B."/>
            <person name="Pan M."/>
            <person name="Shukla H.D."/>
            <person name="Lasky S.R."/>
            <person name="Baliga N.S."/>
            <person name="Thorsson V."/>
            <person name="Sbrogna J."/>
            <person name="Swartzell S."/>
            <person name="Weir D."/>
            <person name="Hall J."/>
            <person name="Dahl T.A."/>
            <person name="Welti R."/>
            <person name="Goo Y.A."/>
            <person name="Leithauser B."/>
            <person name="Keller K."/>
            <person name="Cruz R."/>
            <person name="Danson M.J."/>
            <person name="Hough D.W."/>
            <person name="Maddocks D.G."/>
            <person name="Jablonski P.E."/>
            <person name="Krebs M.P."/>
            <person name="Angevine C.M."/>
            <person name="Dale H."/>
            <person name="Isenbarger T.A."/>
            <person name="Peck R.F."/>
            <person name="Pohlschroder M."/>
            <person name="Spudich J.L."/>
            <person name="Jung K.W."/>
            <person name="Alam M."/>
            <person name="Freitas T."/>
            <person name="Hou S."/>
            <person name="Daniels C.J."/>
            <person name="Dennis P.P."/>
            <person name="Omer A.D."/>
            <person name="Ebhardt H."/>
            <person name="Lowe T.M."/>
            <person name="Liang P."/>
            <person name="Riley M."/>
            <person name="Hood L."/>
            <person name="DasSarma S."/>
        </authorList>
    </citation>
    <scope>NUCLEOTIDE SEQUENCE [LARGE SCALE GENOMIC DNA]</scope>
    <source>
        <strain evidence="12">ATCC 700922 / JCM 11081 / NRC-1</strain>
    </source>
</reference>
<evidence type="ECO:0000256" key="2">
    <source>
        <dbReference type="ARBA" id="ARBA00052359"/>
    </source>
</evidence>
<evidence type="ECO:0000256" key="6">
    <source>
        <dbReference type="ARBA" id="ARBA00076968"/>
    </source>
</evidence>
<dbReference type="PaxDb" id="64091-VNG_1128G"/>
<dbReference type="InParanoid" id="Q9HQJ9"/>
<evidence type="ECO:0000256" key="7">
    <source>
        <dbReference type="ARBA" id="ARBA00079587"/>
    </source>
</evidence>
<evidence type="ECO:0000313" key="12">
    <source>
        <dbReference type="Proteomes" id="UP000000554"/>
    </source>
</evidence>
<accession>Q9HQJ9</accession>
<dbReference type="SUPFAM" id="SSF52922">
    <property type="entry name" value="TK C-terminal domain-like"/>
    <property type="match status" value="1"/>
</dbReference>
<dbReference type="STRING" id="64091.VNG_1128G"/>
<dbReference type="Gene3D" id="3.40.50.970">
    <property type="match status" value="1"/>
</dbReference>
<dbReference type="CDD" id="cd07034">
    <property type="entry name" value="TPP_PYR_PFOR_IOR-alpha_like"/>
    <property type="match status" value="1"/>
</dbReference>
<dbReference type="GO" id="GO:0006082">
    <property type="term" value="P:organic acid metabolic process"/>
    <property type="evidence" value="ECO:0007669"/>
    <property type="project" value="UniProtKB-ARBA"/>
</dbReference>
<dbReference type="PIR" id="F84268">
    <property type="entry name" value="F84268"/>
</dbReference>
<evidence type="ECO:0000259" key="10">
    <source>
        <dbReference type="Pfam" id="PF17147"/>
    </source>
</evidence>
<dbReference type="InterPro" id="IPR002869">
    <property type="entry name" value="Pyrv_flavodox_OxRed_cen"/>
</dbReference>
<gene>
    <name evidence="11" type="primary">korA</name>
    <name evidence="11" type="ordered locus">VNG_1128G</name>
</gene>
<dbReference type="FunFam" id="3.40.50.970:FF:000022">
    <property type="entry name" value="2-oxoglutarate ferredoxin oxidoreductase alpha subunit"/>
    <property type="match status" value="1"/>
</dbReference>
<feature type="domain" description="Pyruvate flavodoxin/ferredoxin oxidoreductase pyrimidine binding" evidence="9">
    <location>
        <begin position="244"/>
        <end position="488"/>
    </location>
</feature>
<feature type="domain" description="Pyruvate/ketoisovalerate oxidoreductase catalytic" evidence="8">
    <location>
        <begin position="27"/>
        <end position="210"/>
    </location>
</feature>
<dbReference type="NCBIfam" id="TIGR03710">
    <property type="entry name" value="OAFO_sf"/>
    <property type="match status" value="1"/>
</dbReference>
<comment type="subunit">
    <text evidence="3">Heterotetramer of the KorA, KorB, KorC and KorD subunits.</text>
</comment>
<feature type="domain" description="Pyruvate:ferredoxin oxidoreductase core" evidence="10">
    <location>
        <begin position="517"/>
        <end position="592"/>
    </location>
</feature>
<evidence type="ECO:0000256" key="4">
    <source>
        <dbReference type="ARBA" id="ARBA00066947"/>
    </source>
</evidence>
<dbReference type="Pfam" id="PF17147">
    <property type="entry name" value="PFOR_II"/>
    <property type="match status" value="1"/>
</dbReference>
<evidence type="ECO:0000256" key="1">
    <source>
        <dbReference type="ARBA" id="ARBA00023002"/>
    </source>
</evidence>
<dbReference type="PANTHER" id="PTHR32154">
    <property type="entry name" value="PYRUVATE-FLAVODOXIN OXIDOREDUCTASE-RELATED"/>
    <property type="match status" value="1"/>
</dbReference>
<protein>
    <recommendedName>
        <fullName evidence="5">2-oxoglutarate synthase subunit KorA</fullName>
        <ecNumber evidence="4">1.2.7.3</ecNumber>
    </recommendedName>
    <alternativeName>
        <fullName evidence="7">2-ketoglutarate oxidoreductase alpha chain</fullName>
    </alternativeName>
    <alternativeName>
        <fullName evidence="6">2-oxoglutarate-ferredoxin oxidoreductase subunit alpha</fullName>
    </alternativeName>
</protein>
<name>Q9HQJ9_HALSA</name>
<dbReference type="SUPFAM" id="SSF53323">
    <property type="entry name" value="Pyruvate-ferredoxin oxidoreductase, PFOR, domain III"/>
    <property type="match status" value="1"/>
</dbReference>
<dbReference type="GO" id="GO:0006979">
    <property type="term" value="P:response to oxidative stress"/>
    <property type="evidence" value="ECO:0000318"/>
    <property type="project" value="GO_Central"/>
</dbReference>
<dbReference type="SUPFAM" id="SSF52518">
    <property type="entry name" value="Thiamin diphosphate-binding fold (THDP-binding)"/>
    <property type="match status" value="1"/>
</dbReference>
<dbReference type="EMBL" id="AE004437">
    <property type="protein sequence ID" value="AAG19514.1"/>
    <property type="molecule type" value="Genomic_DNA"/>
</dbReference>
<organism evidence="11 12">
    <name type="scientific">Halobacterium salinarum (strain ATCC 700922 / JCM 11081 / NRC-1)</name>
    <name type="common">Halobacterium halobium</name>
    <dbReference type="NCBI Taxonomy" id="64091"/>
    <lineage>
        <taxon>Archaea</taxon>
        <taxon>Methanobacteriati</taxon>
        <taxon>Methanobacteriota</taxon>
        <taxon>Stenosarchaea group</taxon>
        <taxon>Halobacteria</taxon>
        <taxon>Halobacteriales</taxon>
        <taxon>Halobacteriaceae</taxon>
        <taxon>Halobacterium</taxon>
        <taxon>Halobacterium salinarum NRC-34001</taxon>
    </lineage>
</organism>
<dbReference type="HOGENOM" id="CLU_017038_1_0_2"/>
<sequence>MPYWSTAGPDQIMTDDELIWRIAGGSGDGIDSTSQNFAKALMRSGLDVFTHRHYPSRIRGGHTYVEIRARDGTVTSRGDGYNFLLALGDSFARNPSEEAVYGDEEVKPLTENLDDLRAGGVIIYDEGLLDDEDVGDLEQQADANDWHLYPLDLRGLAKEHGREVMRNTAGVGATAALIDMDLDHIEDLMSDAMGGDILEQNLTVLRDAYEQVSEMEHTHDLSVPTGSHDEPQVLMSGSHAIAYGAIDAGCRFISGYPMTPWTDAFTIMTQLLPDMGGVSEQVEDEIAAAAMAVGASHAGAKAMSGSSGGGFALMSEPLGLAEMTETPLVLLEAQRAGPSTGMPTKPEQADLEHVLYTSQGDSHRVAFGPKDPKECYEQTRTAFEIAYDYQIPVILLYDQKLSGEYRNVDASFFDREPAADLGTTLSEDQIPDAPHDPTGKYHRYQHDVEDGVSPRTIPGQSGGRYLASGNEHWPNGHISEDTDNRVAQVERRLQKLAAIRDDLDERDQQTHYGDEDADIGLIAWGSQEGTVEEAVHRLNDDGNSVKALGISDLAPFPVAETRAFVDSVDEAIVVEMSSTKQFRGLIQKEVGDIGGKLSSLLKYNGNPFEPAEIVEAVEIEQAGDGAEPAAQTTLEPAAGD</sequence>
<dbReference type="Proteomes" id="UP000000554">
    <property type="component" value="Chromosome"/>
</dbReference>
<keyword evidence="12" id="KW-1185">Reference proteome</keyword>